<dbReference type="InterPro" id="IPR014438">
    <property type="entry name" value="Glucan_biosyn_MdoG/MdoD"/>
</dbReference>
<gene>
    <name evidence="8" type="ORF">DEH80_03005</name>
</gene>
<dbReference type="EMBL" id="QEQK01000002">
    <property type="protein sequence ID" value="PWN57527.1"/>
    <property type="molecule type" value="Genomic_DNA"/>
</dbReference>
<feature type="signal peptide" evidence="6">
    <location>
        <begin position="1"/>
        <end position="35"/>
    </location>
</feature>
<accession>A0A363UQ44</accession>
<dbReference type="GO" id="GO:0051274">
    <property type="term" value="P:beta-glucan biosynthetic process"/>
    <property type="evidence" value="ECO:0007669"/>
    <property type="project" value="TreeGrafter"/>
</dbReference>
<dbReference type="InterPro" id="IPR014756">
    <property type="entry name" value="Ig_E-set"/>
</dbReference>
<feature type="chain" id="PRO_5016594031" evidence="6">
    <location>
        <begin position="36"/>
        <end position="541"/>
    </location>
</feature>
<dbReference type="Gene3D" id="2.60.40.10">
    <property type="entry name" value="Immunoglobulins"/>
    <property type="match status" value="1"/>
</dbReference>
<evidence type="ECO:0000256" key="5">
    <source>
        <dbReference type="ARBA" id="ARBA00022764"/>
    </source>
</evidence>
<dbReference type="UniPathway" id="UPA00637"/>
<comment type="pathway">
    <text evidence="2">Glycan metabolism; osmoregulated periplasmic glucan (OPG) biosynthesis.</text>
</comment>
<dbReference type="AlphaFoldDB" id="A0A363UQ44"/>
<dbReference type="InterPro" id="IPR013783">
    <property type="entry name" value="Ig-like_fold"/>
</dbReference>
<dbReference type="InterPro" id="IPR014718">
    <property type="entry name" value="GH-type_carb-bd"/>
</dbReference>
<dbReference type="SUPFAM" id="SSF81296">
    <property type="entry name" value="E set domains"/>
    <property type="match status" value="1"/>
</dbReference>
<evidence type="ECO:0000256" key="4">
    <source>
        <dbReference type="ARBA" id="ARBA00022729"/>
    </source>
</evidence>
<name>A0A363UQ44_9GAMM</name>
<keyword evidence="4 6" id="KW-0732">Signal</keyword>
<organism evidence="8 9">
    <name type="scientific">Abyssibacter profundi</name>
    <dbReference type="NCBI Taxonomy" id="2182787"/>
    <lineage>
        <taxon>Bacteria</taxon>
        <taxon>Pseudomonadati</taxon>
        <taxon>Pseudomonadota</taxon>
        <taxon>Gammaproteobacteria</taxon>
        <taxon>Chromatiales</taxon>
        <taxon>Oceanococcaceae</taxon>
        <taxon>Abyssibacter</taxon>
    </lineage>
</organism>
<dbReference type="PANTHER" id="PTHR30504">
    <property type="entry name" value="GLUCANS BIOSYNTHESIS PROTEIN"/>
    <property type="match status" value="1"/>
</dbReference>
<evidence type="ECO:0000256" key="3">
    <source>
        <dbReference type="ARBA" id="ARBA00009284"/>
    </source>
</evidence>
<evidence type="ECO:0000256" key="1">
    <source>
        <dbReference type="ARBA" id="ARBA00004418"/>
    </source>
</evidence>
<dbReference type="Gene3D" id="2.70.98.10">
    <property type="match status" value="1"/>
</dbReference>
<dbReference type="GO" id="GO:0030288">
    <property type="term" value="C:outer membrane-bounded periplasmic space"/>
    <property type="evidence" value="ECO:0007669"/>
    <property type="project" value="TreeGrafter"/>
</dbReference>
<comment type="caution">
    <text evidence="8">The sequence shown here is derived from an EMBL/GenBank/DDBJ whole genome shotgun (WGS) entry which is preliminary data.</text>
</comment>
<keyword evidence="9" id="KW-1185">Reference proteome</keyword>
<evidence type="ECO:0000256" key="6">
    <source>
        <dbReference type="SAM" id="SignalP"/>
    </source>
</evidence>
<dbReference type="PIRSF" id="PIRSF006281">
    <property type="entry name" value="MdoG"/>
    <property type="match status" value="1"/>
</dbReference>
<dbReference type="InterPro" id="IPR007444">
    <property type="entry name" value="Glucan_biosyn_MdoG_C"/>
</dbReference>
<keyword evidence="5" id="KW-0574">Periplasm</keyword>
<dbReference type="GO" id="GO:0003824">
    <property type="term" value="F:catalytic activity"/>
    <property type="evidence" value="ECO:0007669"/>
    <property type="project" value="InterPro"/>
</dbReference>
<dbReference type="InterPro" id="IPR011013">
    <property type="entry name" value="Gal_mutarotase_sf_dom"/>
</dbReference>
<dbReference type="OrthoDB" id="335750at2"/>
<evidence type="ECO:0000259" key="7">
    <source>
        <dbReference type="Pfam" id="PF04349"/>
    </source>
</evidence>
<dbReference type="Pfam" id="PF04349">
    <property type="entry name" value="MdoG"/>
    <property type="match status" value="1"/>
</dbReference>
<evidence type="ECO:0000256" key="2">
    <source>
        <dbReference type="ARBA" id="ARBA00005001"/>
    </source>
</evidence>
<comment type="similarity">
    <text evidence="3">Belongs to the OpgD/OpgG family.</text>
</comment>
<proteinExistence type="inferred from homology"/>
<evidence type="ECO:0000313" key="9">
    <source>
        <dbReference type="Proteomes" id="UP000251800"/>
    </source>
</evidence>
<protein>
    <submittedName>
        <fullName evidence="8">Glucan biosynthesis protein D</fullName>
    </submittedName>
</protein>
<dbReference type="Proteomes" id="UP000251800">
    <property type="component" value="Unassembled WGS sequence"/>
</dbReference>
<comment type="subcellular location">
    <subcellularLocation>
        <location evidence="1">Periplasm</location>
    </subcellularLocation>
</comment>
<sequence length="541" mass="61325">MKLVVPWFLHGRTTTLLRSGFLVWTVMLGAGHATAADASGSSQPFDYAWLKGQARSLAEQPYESREGEIPAVLQRLSWDDYQALRFDRQQALWTSQDPSNRFRAELFHLGLYFRTPVQIHLLENGQARPMVYEPSLFEYGDSGIDPGDLPEDLGFAGFRYHFHTDWARDVFAFLGASYFRAVGSELQYGLSARGLAVDTAEPGGEEFPVFTDFWLQKPTSGSDTVTLYALLDSPSITGAYRFDITPGPTLKMSVDVALYPRTSIQRLGIAPLTSMYMVGENDRRADWDWRPEIHDSDGLLMHSGHGEWIWRPLVNPPELRFNAYGDTDPRGFGLLQRDQAFANYQDDGVFYHRRPGVWVRPLGDWGAGSVQLVEIPTVDETFDNIVAFWNPDRPIKAGQEWLFSYELHWGTQRILPRSLGRVEQTFTGLGGVVGQRRDYYSKRFVVDFSGDVFDMLGPDARVEPVIQASDGRVEIASARPQVSLGGYRARFDVVPPEKGADAPINLRLYLTVDGHRVTETWHYQWTPPPVEQRKLRNPEHL</sequence>
<evidence type="ECO:0000313" key="8">
    <source>
        <dbReference type="EMBL" id="PWN57527.1"/>
    </source>
</evidence>
<dbReference type="GO" id="GO:0030246">
    <property type="term" value="F:carbohydrate binding"/>
    <property type="evidence" value="ECO:0007669"/>
    <property type="project" value="InterPro"/>
</dbReference>
<dbReference type="RefSeq" id="WP_109719032.1">
    <property type="nucleotide sequence ID" value="NZ_QEQK01000002.1"/>
</dbReference>
<dbReference type="SUPFAM" id="SSF74650">
    <property type="entry name" value="Galactose mutarotase-like"/>
    <property type="match status" value="1"/>
</dbReference>
<dbReference type="PANTHER" id="PTHR30504:SF3">
    <property type="entry name" value="GLUCANS BIOSYNTHESIS PROTEIN D"/>
    <property type="match status" value="1"/>
</dbReference>
<feature type="domain" description="Glucan biosynthesis periplasmic MdoG C-terminal" evidence="7">
    <location>
        <begin position="45"/>
        <end position="525"/>
    </location>
</feature>
<dbReference type="FunFam" id="2.70.98.10:FF:000001">
    <property type="entry name" value="Glucans biosynthesis protein G"/>
    <property type="match status" value="1"/>
</dbReference>
<reference evidence="8 9" key="1">
    <citation type="submission" date="2018-05" db="EMBL/GenBank/DDBJ databases">
        <title>Abyssibacter profundi OUC007T gen. nov., sp. nov, a marine bacterium isolated from seawater of the Mariana Trench.</title>
        <authorList>
            <person name="Zhou S."/>
        </authorList>
    </citation>
    <scope>NUCLEOTIDE SEQUENCE [LARGE SCALE GENOMIC DNA]</scope>
    <source>
        <strain evidence="8 9">OUC007</strain>
    </source>
</reference>